<keyword evidence="4" id="KW-1185">Reference proteome</keyword>
<dbReference type="KEGG" id="cdet:87946924"/>
<evidence type="ECO:0000256" key="1">
    <source>
        <dbReference type="SAM" id="MobiDB-lite"/>
    </source>
</evidence>
<feature type="transmembrane region" description="Helical" evidence="2">
    <location>
        <begin position="138"/>
        <end position="163"/>
    </location>
</feature>
<proteinExistence type="predicted"/>
<feature type="transmembrane region" description="Helical" evidence="2">
    <location>
        <begin position="49"/>
        <end position="72"/>
    </location>
</feature>
<gene>
    <name evidence="3" type="ORF">CDEST_10422</name>
</gene>
<feature type="region of interest" description="Disordered" evidence="1">
    <location>
        <begin position="1"/>
        <end position="20"/>
    </location>
</feature>
<sequence>MDYSSVKTRDPPQDGVSDRLIKEDPSRQTTTLLKDEGARLPKRLGSADAILQFVLDISLTVPAVCFLTYGFMVLCNNGVPVNQSPIPALHMAAKYSPTLFPIAFSAIATNLLKATAAWRLEKGITILSLEYLLKCRNVFSAVTAPLSLQAVNLITPLLIVLWASSPLGGQAALRVMDTVPSTATESWPFEYLEFISPFRHTGASTSAGYEVMPSIQAAFAAALSSPMDAKTKAQDLFGNIKIPMVEHYQQSSQTSDLDGWYEVNTGPNTSPIWSSLIGLPATSLDGFSPGSNYSFKMETSYMSANCSTQHTLMKFNEWEQYRNSSIYHNNRNLALRYPVFPLSWATEPFRLIFTSWSRAKTTNATCILSQVYAEVDVGCYGSVCAPGRIRRIPKSENATVRTVLHQAAAEGSPYRGPAGVFFAYFETFVSSGLSLYDLQERQIKPFASAIETYFTEPSAPFSAAGISSWDGTDMSSIGDVVFSQRFSQLLNTFWLASVASRNVTGAFNFHDEFDDGTYRIVTQNATGTRTPDLLVMRVNGAWLSVLFVASVTMLVTGIFAAILGCLRRGPDVLDYSTFFFRDSPYVHIPPGKYRSMEDASDQVRRIRDIRVCIGDVDHTGDVGRLAFGSVDAAVPLRAQKAERYYV</sequence>
<dbReference type="AlphaFoldDB" id="A0AAX4IQH4"/>
<dbReference type="EMBL" id="CP137310">
    <property type="protein sequence ID" value="WQF85408.1"/>
    <property type="molecule type" value="Genomic_DNA"/>
</dbReference>
<keyword evidence="2" id="KW-0812">Transmembrane</keyword>
<feature type="transmembrane region" description="Helical" evidence="2">
    <location>
        <begin position="99"/>
        <end position="118"/>
    </location>
</feature>
<dbReference type="RefSeq" id="XP_062782631.1">
    <property type="nucleotide sequence ID" value="XM_062926580.1"/>
</dbReference>
<organism evidence="3 4">
    <name type="scientific">Colletotrichum destructivum</name>
    <dbReference type="NCBI Taxonomy" id="34406"/>
    <lineage>
        <taxon>Eukaryota</taxon>
        <taxon>Fungi</taxon>
        <taxon>Dikarya</taxon>
        <taxon>Ascomycota</taxon>
        <taxon>Pezizomycotina</taxon>
        <taxon>Sordariomycetes</taxon>
        <taxon>Hypocreomycetidae</taxon>
        <taxon>Glomerellales</taxon>
        <taxon>Glomerellaceae</taxon>
        <taxon>Colletotrichum</taxon>
        <taxon>Colletotrichum destructivum species complex</taxon>
    </lineage>
</organism>
<evidence type="ECO:0000256" key="2">
    <source>
        <dbReference type="SAM" id="Phobius"/>
    </source>
</evidence>
<evidence type="ECO:0000313" key="4">
    <source>
        <dbReference type="Proteomes" id="UP001322277"/>
    </source>
</evidence>
<evidence type="ECO:0000313" key="3">
    <source>
        <dbReference type="EMBL" id="WQF85408.1"/>
    </source>
</evidence>
<feature type="compositionally biased region" description="Basic and acidic residues" evidence="1">
    <location>
        <begin position="7"/>
        <end position="20"/>
    </location>
</feature>
<accession>A0AAX4IQH4</accession>
<dbReference type="GeneID" id="87946924"/>
<name>A0AAX4IQH4_9PEZI</name>
<keyword evidence="2" id="KW-0472">Membrane</keyword>
<reference evidence="4" key="1">
    <citation type="journal article" date="2023" name="bioRxiv">
        <title>Complete genome of the Medicago anthracnose fungus, Colletotrichum destructivum, reveals a mini-chromosome-like region within a core chromosome.</title>
        <authorList>
            <person name="Lapalu N."/>
            <person name="Simon A."/>
            <person name="Lu A."/>
            <person name="Plaumann P.-L."/>
            <person name="Amselem J."/>
            <person name="Pigne S."/>
            <person name="Auger A."/>
            <person name="Koch C."/>
            <person name="Dallery J.-F."/>
            <person name="O'Connell R.J."/>
        </authorList>
    </citation>
    <scope>NUCLEOTIDE SEQUENCE [LARGE SCALE GENOMIC DNA]</scope>
    <source>
        <strain evidence="4">CBS 520.97</strain>
    </source>
</reference>
<protein>
    <submittedName>
        <fullName evidence="3">Uncharacterized protein</fullName>
    </submittedName>
</protein>
<keyword evidence="2" id="KW-1133">Transmembrane helix</keyword>
<feature type="transmembrane region" description="Helical" evidence="2">
    <location>
        <begin position="541"/>
        <end position="566"/>
    </location>
</feature>
<dbReference type="Proteomes" id="UP001322277">
    <property type="component" value="Chromosome 6"/>
</dbReference>